<dbReference type="RefSeq" id="WP_011876707.1">
    <property type="nucleotide sequence ID" value="NC_009253.1"/>
</dbReference>
<evidence type="ECO:0000256" key="2">
    <source>
        <dbReference type="ARBA" id="ARBA00022452"/>
    </source>
</evidence>
<dbReference type="EMBL" id="CP000612">
    <property type="protein sequence ID" value="ABO48869.1"/>
    <property type="molecule type" value="Genomic_DNA"/>
</dbReference>
<evidence type="ECO:0000256" key="3">
    <source>
        <dbReference type="ARBA" id="ARBA00022692"/>
    </source>
</evidence>
<dbReference type="GO" id="GO:0015288">
    <property type="term" value="F:porin activity"/>
    <property type="evidence" value="ECO:0007669"/>
    <property type="project" value="TreeGrafter"/>
</dbReference>
<feature type="chain" id="PRO_5002670649" evidence="7">
    <location>
        <begin position="24"/>
        <end position="381"/>
    </location>
</feature>
<dbReference type="eggNOG" id="COG1538">
    <property type="taxonomic scope" value="Bacteria"/>
</dbReference>
<dbReference type="AlphaFoldDB" id="A4J1B6"/>
<accession>A4J1B6</accession>
<dbReference type="OrthoDB" id="1785804at2"/>
<dbReference type="STRING" id="349161.Dred_0321"/>
<dbReference type="GO" id="GO:0015562">
    <property type="term" value="F:efflux transmembrane transporter activity"/>
    <property type="evidence" value="ECO:0007669"/>
    <property type="project" value="InterPro"/>
</dbReference>
<feature type="signal peptide" evidence="7">
    <location>
        <begin position="1"/>
        <end position="23"/>
    </location>
</feature>
<dbReference type="PANTHER" id="PTHR30026">
    <property type="entry name" value="OUTER MEMBRANE PROTEIN TOLC"/>
    <property type="match status" value="1"/>
</dbReference>
<keyword evidence="5" id="KW-0998">Cell outer membrane</keyword>
<feature type="compositionally biased region" description="Low complexity" evidence="6">
    <location>
        <begin position="108"/>
        <end position="118"/>
    </location>
</feature>
<evidence type="ECO:0000256" key="7">
    <source>
        <dbReference type="SAM" id="SignalP"/>
    </source>
</evidence>
<dbReference type="GO" id="GO:0009279">
    <property type="term" value="C:cell outer membrane"/>
    <property type="evidence" value="ECO:0007669"/>
    <property type="project" value="UniProtKB-SubCell"/>
</dbReference>
<evidence type="ECO:0000256" key="4">
    <source>
        <dbReference type="ARBA" id="ARBA00023136"/>
    </source>
</evidence>
<dbReference type="SUPFAM" id="SSF56954">
    <property type="entry name" value="Outer membrane efflux proteins (OEP)"/>
    <property type="match status" value="1"/>
</dbReference>
<keyword evidence="9" id="KW-1185">Reference proteome</keyword>
<feature type="region of interest" description="Disordered" evidence="6">
    <location>
        <begin position="105"/>
        <end position="125"/>
    </location>
</feature>
<keyword evidence="3" id="KW-0812">Transmembrane</keyword>
<keyword evidence="4" id="KW-0472">Membrane</keyword>
<reference evidence="8 9" key="1">
    <citation type="submission" date="2007-03" db="EMBL/GenBank/DDBJ databases">
        <title>Complete sequence of Desulfotomaculum reducens MI-1.</title>
        <authorList>
            <consortium name="US DOE Joint Genome Institute"/>
            <person name="Copeland A."/>
            <person name="Lucas S."/>
            <person name="Lapidus A."/>
            <person name="Barry K."/>
            <person name="Detter J.C."/>
            <person name="Glavina del Rio T."/>
            <person name="Hammon N."/>
            <person name="Israni S."/>
            <person name="Dalin E."/>
            <person name="Tice H."/>
            <person name="Pitluck S."/>
            <person name="Sims D."/>
            <person name="Brettin T."/>
            <person name="Bruce D."/>
            <person name="Han C."/>
            <person name="Tapia R."/>
            <person name="Schmutz J."/>
            <person name="Larimer F."/>
            <person name="Land M."/>
            <person name="Hauser L."/>
            <person name="Kyrpides N."/>
            <person name="Kim E."/>
            <person name="Tebo B.M."/>
            <person name="Richardson P."/>
        </authorList>
    </citation>
    <scope>NUCLEOTIDE SEQUENCE [LARGE SCALE GENOMIC DNA]</scope>
    <source>
        <strain evidence="8 9">MI-1</strain>
    </source>
</reference>
<evidence type="ECO:0000256" key="1">
    <source>
        <dbReference type="ARBA" id="ARBA00004442"/>
    </source>
</evidence>
<dbReference type="Proteomes" id="UP000001556">
    <property type="component" value="Chromosome"/>
</dbReference>
<dbReference type="KEGG" id="drm:Dred_0321"/>
<name>A4J1B6_DESRM</name>
<evidence type="ECO:0000256" key="6">
    <source>
        <dbReference type="SAM" id="MobiDB-lite"/>
    </source>
</evidence>
<organism evidence="8 9">
    <name type="scientific">Desulforamulus reducens (strain ATCC BAA-1160 / DSM 100696 / MI-1)</name>
    <name type="common">Desulfotomaculum reducens</name>
    <dbReference type="NCBI Taxonomy" id="349161"/>
    <lineage>
        <taxon>Bacteria</taxon>
        <taxon>Bacillati</taxon>
        <taxon>Bacillota</taxon>
        <taxon>Clostridia</taxon>
        <taxon>Eubacteriales</taxon>
        <taxon>Peptococcaceae</taxon>
        <taxon>Desulforamulus</taxon>
    </lineage>
</organism>
<gene>
    <name evidence="8" type="ordered locus">Dred_0321</name>
</gene>
<comment type="subcellular location">
    <subcellularLocation>
        <location evidence="1">Cell outer membrane</location>
    </subcellularLocation>
</comment>
<proteinExistence type="predicted"/>
<dbReference type="HOGENOM" id="CLU_725085_0_0_9"/>
<dbReference type="PANTHER" id="PTHR30026:SF20">
    <property type="entry name" value="OUTER MEMBRANE PROTEIN TOLC"/>
    <property type="match status" value="1"/>
</dbReference>
<protein>
    <submittedName>
        <fullName evidence="8">Outer membrane protein-like protein</fullName>
    </submittedName>
</protein>
<dbReference type="GO" id="GO:1990281">
    <property type="term" value="C:efflux pump complex"/>
    <property type="evidence" value="ECO:0007669"/>
    <property type="project" value="TreeGrafter"/>
</dbReference>
<evidence type="ECO:0000313" key="8">
    <source>
        <dbReference type="EMBL" id="ABO48869.1"/>
    </source>
</evidence>
<keyword evidence="7" id="KW-0732">Signal</keyword>
<keyword evidence="2" id="KW-1134">Transmembrane beta strand</keyword>
<sequence length="381" mass="43861">MNKKLILILSILLALGSFSTSYAAEEPTATETIITLEEAKAKAYDNSRSLKKYEISVDKAKYQKQQTEYDYNNTLNEYNSLGSSLESNDYSESILEKMQQQYEKIESSSESVNDSENNYTDAQKEKENYRKQLDYIVEELYTNILSQEDSLQSLNKEYELKQYSLNMERKKLQMGSSSQAEVDQLAAEVIKLNRSILEQRSQIKINKGQLNDMMGRGYDEALQLTSFEVSVKVNIPEYDQLLSSATQSYYTLSQLKRDLDDLDDDLDDEDDYYQSLIIRQNIKEKELQVEDEKITISEKVNNLVANVRSKQESYQLAITNYITAQQSYEWAKKRFELGQISKLTLLQSELDYLTAKNTKAANGYALQLAQQSLMLAQEGIV</sequence>
<evidence type="ECO:0000256" key="5">
    <source>
        <dbReference type="ARBA" id="ARBA00023237"/>
    </source>
</evidence>
<dbReference type="Gene3D" id="1.20.1600.10">
    <property type="entry name" value="Outer membrane efflux proteins (OEP)"/>
    <property type="match status" value="2"/>
</dbReference>
<dbReference type="InterPro" id="IPR051906">
    <property type="entry name" value="TolC-like"/>
</dbReference>
<evidence type="ECO:0000313" key="9">
    <source>
        <dbReference type="Proteomes" id="UP000001556"/>
    </source>
</evidence>